<proteinExistence type="predicted"/>
<comment type="caution">
    <text evidence="2">The sequence shown here is derived from an EMBL/GenBank/DDBJ whole genome shotgun (WGS) entry which is preliminary data.</text>
</comment>
<dbReference type="AlphaFoldDB" id="A0A9P4QUL7"/>
<evidence type="ECO:0000313" key="2">
    <source>
        <dbReference type="EMBL" id="KAF2734057.1"/>
    </source>
</evidence>
<feature type="transmembrane region" description="Helical" evidence="1">
    <location>
        <begin position="128"/>
        <end position="155"/>
    </location>
</feature>
<gene>
    <name evidence="2" type="ORF">EJ04DRAFT_524037</name>
</gene>
<evidence type="ECO:0000313" key="3">
    <source>
        <dbReference type="Proteomes" id="UP000799444"/>
    </source>
</evidence>
<organism evidence="2 3">
    <name type="scientific">Polyplosphaeria fusca</name>
    <dbReference type="NCBI Taxonomy" id="682080"/>
    <lineage>
        <taxon>Eukaryota</taxon>
        <taxon>Fungi</taxon>
        <taxon>Dikarya</taxon>
        <taxon>Ascomycota</taxon>
        <taxon>Pezizomycotina</taxon>
        <taxon>Dothideomycetes</taxon>
        <taxon>Pleosporomycetidae</taxon>
        <taxon>Pleosporales</taxon>
        <taxon>Tetraplosphaeriaceae</taxon>
        <taxon>Polyplosphaeria</taxon>
    </lineage>
</organism>
<keyword evidence="3" id="KW-1185">Reference proteome</keyword>
<feature type="transmembrane region" description="Helical" evidence="1">
    <location>
        <begin position="198"/>
        <end position="218"/>
    </location>
</feature>
<accession>A0A9P4QUL7</accession>
<keyword evidence="1" id="KW-1133">Transmembrane helix</keyword>
<name>A0A9P4QUL7_9PLEO</name>
<reference evidence="2" key="1">
    <citation type="journal article" date="2020" name="Stud. Mycol.">
        <title>101 Dothideomycetes genomes: a test case for predicting lifestyles and emergence of pathogens.</title>
        <authorList>
            <person name="Haridas S."/>
            <person name="Albert R."/>
            <person name="Binder M."/>
            <person name="Bloem J."/>
            <person name="Labutti K."/>
            <person name="Salamov A."/>
            <person name="Andreopoulos B."/>
            <person name="Baker S."/>
            <person name="Barry K."/>
            <person name="Bills G."/>
            <person name="Bluhm B."/>
            <person name="Cannon C."/>
            <person name="Castanera R."/>
            <person name="Culley D."/>
            <person name="Daum C."/>
            <person name="Ezra D."/>
            <person name="Gonzalez J."/>
            <person name="Henrissat B."/>
            <person name="Kuo A."/>
            <person name="Liang C."/>
            <person name="Lipzen A."/>
            <person name="Lutzoni F."/>
            <person name="Magnuson J."/>
            <person name="Mondo S."/>
            <person name="Nolan M."/>
            <person name="Ohm R."/>
            <person name="Pangilinan J."/>
            <person name="Park H.-J."/>
            <person name="Ramirez L."/>
            <person name="Alfaro M."/>
            <person name="Sun H."/>
            <person name="Tritt A."/>
            <person name="Yoshinaga Y."/>
            <person name="Zwiers L.-H."/>
            <person name="Turgeon B."/>
            <person name="Goodwin S."/>
            <person name="Spatafora J."/>
            <person name="Crous P."/>
            <person name="Grigoriev I."/>
        </authorList>
    </citation>
    <scope>NUCLEOTIDE SEQUENCE</scope>
    <source>
        <strain evidence="2">CBS 125425</strain>
    </source>
</reference>
<keyword evidence="1" id="KW-0812">Transmembrane</keyword>
<sequence>MCRSRGCLEMRYATEDDLHSSVLFPSDLWLGSATLTGLVDVVHKAKARLPSQHNLNKPLTHRLEANHITPITTSHPPHSNAMDDLELDLTIAIAIAVLIPLDRALQVTATFNMFTHLYHRINRLSPRLALTFAIQAILLLAISLPLSALIAFLLIDYSLYLLFALRSFDAYEVGAATGQAIDALGGVDTLGAFVRSEVFVVALACGVVYGAGVGAGFVMRRVFRGYVEGWVGALERWVAVPPGMLEQELRRARRGWGGRIR</sequence>
<dbReference type="Proteomes" id="UP000799444">
    <property type="component" value="Unassembled WGS sequence"/>
</dbReference>
<keyword evidence="1" id="KW-0472">Membrane</keyword>
<protein>
    <submittedName>
        <fullName evidence="2">Uncharacterized protein</fullName>
    </submittedName>
</protein>
<evidence type="ECO:0000256" key="1">
    <source>
        <dbReference type="SAM" id="Phobius"/>
    </source>
</evidence>
<dbReference type="EMBL" id="ML996153">
    <property type="protein sequence ID" value="KAF2734057.1"/>
    <property type="molecule type" value="Genomic_DNA"/>
</dbReference>